<evidence type="ECO:0000313" key="1">
    <source>
        <dbReference type="EMBL" id="GAO50163.1"/>
    </source>
</evidence>
<name>A0A0E9NK30_SAICN</name>
<protein>
    <submittedName>
        <fullName evidence="1">Uncharacterized protein</fullName>
    </submittedName>
</protein>
<proteinExistence type="predicted"/>
<dbReference type="EMBL" id="BACD03000030">
    <property type="protein sequence ID" value="GAO50163.1"/>
    <property type="molecule type" value="Genomic_DNA"/>
</dbReference>
<dbReference type="AlphaFoldDB" id="A0A0E9NK30"/>
<reference evidence="1 2" key="2">
    <citation type="journal article" date="2014" name="J. Gen. Appl. Microbiol.">
        <title>The early diverging ascomycetous budding yeast Saitoella complicata has three histone deacetylases belonging to the Clr6, Hos2, and Rpd3 lineages.</title>
        <authorList>
            <person name="Nishida H."/>
            <person name="Matsumoto T."/>
            <person name="Kondo S."/>
            <person name="Hamamoto M."/>
            <person name="Yoshikawa H."/>
        </authorList>
    </citation>
    <scope>NUCLEOTIDE SEQUENCE [LARGE SCALE GENOMIC DNA]</scope>
    <source>
        <strain evidence="1 2">NRRL Y-17804</strain>
    </source>
</reference>
<sequence>MRPATLCILQNLTTKKPQNTVRSVWKIPSSKPSRHYSRALYINTKRTITESDPLRAVATVTYFWTT</sequence>
<gene>
    <name evidence="1" type="ORF">G7K_4297-t1</name>
</gene>
<reference evidence="1 2" key="3">
    <citation type="journal article" date="2015" name="Genome Announc.">
        <title>Draft Genome Sequence of the Archiascomycetous Yeast Saitoella complicata.</title>
        <authorList>
            <person name="Yamauchi K."/>
            <person name="Kondo S."/>
            <person name="Hamamoto M."/>
            <person name="Takahashi Y."/>
            <person name="Ogura Y."/>
            <person name="Hayashi T."/>
            <person name="Nishida H."/>
        </authorList>
    </citation>
    <scope>NUCLEOTIDE SEQUENCE [LARGE SCALE GENOMIC DNA]</scope>
    <source>
        <strain evidence="1 2">NRRL Y-17804</strain>
    </source>
</reference>
<reference evidence="1 2" key="1">
    <citation type="journal article" date="2011" name="J. Gen. Appl. Microbiol.">
        <title>Draft genome sequencing of the enigmatic yeast Saitoella complicata.</title>
        <authorList>
            <person name="Nishida H."/>
            <person name="Hamamoto M."/>
            <person name="Sugiyama J."/>
        </authorList>
    </citation>
    <scope>NUCLEOTIDE SEQUENCE [LARGE SCALE GENOMIC DNA]</scope>
    <source>
        <strain evidence="1 2">NRRL Y-17804</strain>
    </source>
</reference>
<organism evidence="1 2">
    <name type="scientific">Saitoella complicata (strain BCRC 22490 / CBS 7301 / JCM 7358 / NBRC 10748 / NRRL Y-17804)</name>
    <dbReference type="NCBI Taxonomy" id="698492"/>
    <lineage>
        <taxon>Eukaryota</taxon>
        <taxon>Fungi</taxon>
        <taxon>Dikarya</taxon>
        <taxon>Ascomycota</taxon>
        <taxon>Taphrinomycotina</taxon>
        <taxon>Taphrinomycotina incertae sedis</taxon>
        <taxon>Saitoella</taxon>
    </lineage>
</organism>
<keyword evidence="2" id="KW-1185">Reference proteome</keyword>
<comment type="caution">
    <text evidence="1">The sequence shown here is derived from an EMBL/GenBank/DDBJ whole genome shotgun (WGS) entry which is preliminary data.</text>
</comment>
<accession>A0A0E9NK30</accession>
<dbReference type="Proteomes" id="UP000033140">
    <property type="component" value="Unassembled WGS sequence"/>
</dbReference>
<evidence type="ECO:0000313" key="2">
    <source>
        <dbReference type="Proteomes" id="UP000033140"/>
    </source>
</evidence>